<evidence type="ECO:0000256" key="1">
    <source>
        <dbReference type="SAM" id="MobiDB-lite"/>
    </source>
</evidence>
<dbReference type="PANTHER" id="PTHR21456">
    <property type="entry name" value="FAMILY WITH SEQUENCE SIMILARITY 102"/>
    <property type="match status" value="1"/>
</dbReference>
<evidence type="ECO:0000259" key="2">
    <source>
        <dbReference type="PROSITE" id="PS51840"/>
    </source>
</evidence>
<gene>
    <name evidence="3" type="ORF">QBC41DRAFT_153575</name>
</gene>
<feature type="compositionally biased region" description="Basic and acidic residues" evidence="1">
    <location>
        <begin position="438"/>
        <end position="447"/>
    </location>
</feature>
<name>A0AA40D927_9PEZI</name>
<dbReference type="InterPro" id="IPR039931">
    <property type="entry name" value="EEIG1/2-like"/>
</dbReference>
<dbReference type="EMBL" id="JAULSY010000090">
    <property type="protein sequence ID" value="KAK0666322.1"/>
    <property type="molecule type" value="Genomic_DNA"/>
</dbReference>
<feature type="compositionally biased region" description="Gly residues" evidence="1">
    <location>
        <begin position="381"/>
        <end position="393"/>
    </location>
</feature>
<feature type="domain" description="C2 NT-type" evidence="2">
    <location>
        <begin position="4"/>
        <end position="174"/>
    </location>
</feature>
<feature type="region of interest" description="Disordered" evidence="1">
    <location>
        <begin position="416"/>
        <end position="524"/>
    </location>
</feature>
<feature type="region of interest" description="Disordered" evidence="1">
    <location>
        <begin position="141"/>
        <end position="202"/>
    </location>
</feature>
<keyword evidence="4" id="KW-1185">Reference proteome</keyword>
<organism evidence="3 4">
    <name type="scientific">Cercophora samala</name>
    <dbReference type="NCBI Taxonomy" id="330535"/>
    <lineage>
        <taxon>Eukaryota</taxon>
        <taxon>Fungi</taxon>
        <taxon>Dikarya</taxon>
        <taxon>Ascomycota</taxon>
        <taxon>Pezizomycotina</taxon>
        <taxon>Sordariomycetes</taxon>
        <taxon>Sordariomycetidae</taxon>
        <taxon>Sordariales</taxon>
        <taxon>Lasiosphaeriaceae</taxon>
        <taxon>Cercophora</taxon>
    </lineage>
</organism>
<evidence type="ECO:0000313" key="4">
    <source>
        <dbReference type="Proteomes" id="UP001174997"/>
    </source>
</evidence>
<dbReference type="AlphaFoldDB" id="A0AA40D927"/>
<dbReference type="Pfam" id="PF10358">
    <property type="entry name" value="NT-C2"/>
    <property type="match status" value="1"/>
</dbReference>
<feature type="compositionally biased region" description="Acidic residues" evidence="1">
    <location>
        <begin position="366"/>
        <end position="379"/>
    </location>
</feature>
<protein>
    <submittedName>
        <fullName evidence="3">N-terminal C2 in EEIG1 and EHBP1 proteins-domain-containing protein</fullName>
    </submittedName>
</protein>
<sequence>MRQLTSPLTPQPRFEVHLKIYDLNNVPLVSGVSLIKWHLPHSIHSEQRGRTQKCPIQNHRVDYNYSRVFSVRIGIDRSSNLVECPIEFEVLQEFSGPGTASASSRDEKISLGIVRLNLSEYIEESEAILRDGIIPNGPSLRDILSSPTSRDIRSAASSHHRKRSSLSNTTVPENFDGSPRSSHASEAEDDSNTTSPMSEVRDGVMRRYLMQESKINSTLKISILMIQVDGERNYAAPPPKSAPVFGGIAGFVAGEALEPVDVGSNANGHHIPSSLVGKSRDVFEAQDMYRRALAASWASQPGELPADECIEDIFSGGDGFRRASKAPNGRGHTRRQTVLPGRSGNNSSPSARLLPSFRHESSNPTDETDDEGGEEEEGDSPGNGNGNGNGNGGTHMDMTATLRPRDIHRFRHHLRHRSGSSDGSTVLGQGQQQSQDQHQPDLNRESSRGVGLAMNTNRSSHRDLGQVLLSQHRREESKITHAGGLRSRSSSLVTVGSGGSGSVFSQGRESGGSSDHRERERTRGFGYFKRGKEVDEMEEREDLVAWTVPVVGGGGGEGGSVVVN</sequence>
<comment type="caution">
    <text evidence="3">The sequence shown here is derived from an EMBL/GenBank/DDBJ whole genome shotgun (WGS) entry which is preliminary data.</text>
</comment>
<dbReference type="Proteomes" id="UP001174997">
    <property type="component" value="Unassembled WGS sequence"/>
</dbReference>
<proteinExistence type="predicted"/>
<accession>A0AA40D927</accession>
<feature type="compositionally biased region" description="Basic and acidic residues" evidence="1">
    <location>
        <begin position="514"/>
        <end position="523"/>
    </location>
</feature>
<feature type="region of interest" description="Disordered" evidence="1">
    <location>
        <begin position="320"/>
        <end position="398"/>
    </location>
</feature>
<reference evidence="3" key="1">
    <citation type="submission" date="2023-06" db="EMBL/GenBank/DDBJ databases">
        <title>Genome-scale phylogeny and comparative genomics of the fungal order Sordariales.</title>
        <authorList>
            <consortium name="Lawrence Berkeley National Laboratory"/>
            <person name="Hensen N."/>
            <person name="Bonometti L."/>
            <person name="Westerberg I."/>
            <person name="Brannstrom I.O."/>
            <person name="Guillou S."/>
            <person name="Cros-Aarteil S."/>
            <person name="Calhoun S."/>
            <person name="Haridas S."/>
            <person name="Kuo A."/>
            <person name="Mondo S."/>
            <person name="Pangilinan J."/>
            <person name="Riley R."/>
            <person name="Labutti K."/>
            <person name="Andreopoulos B."/>
            <person name="Lipzen A."/>
            <person name="Chen C."/>
            <person name="Yanf M."/>
            <person name="Daum C."/>
            <person name="Ng V."/>
            <person name="Clum A."/>
            <person name="Steindorff A."/>
            <person name="Ohm R."/>
            <person name="Martin F."/>
            <person name="Silar P."/>
            <person name="Natvig D."/>
            <person name="Lalanne C."/>
            <person name="Gautier V."/>
            <person name="Ament-Velasquez S.L."/>
            <person name="Kruys A."/>
            <person name="Hutchinson M.I."/>
            <person name="Powell A.J."/>
            <person name="Barry K."/>
            <person name="Miller A.N."/>
            <person name="Grigoriev I.V."/>
            <person name="Debuchy R."/>
            <person name="Gladieux P."/>
            <person name="Thoren M.H."/>
            <person name="Johannesson H."/>
        </authorList>
    </citation>
    <scope>NUCLEOTIDE SEQUENCE</scope>
    <source>
        <strain evidence="3">CBS 307.81</strain>
    </source>
</reference>
<evidence type="ECO:0000313" key="3">
    <source>
        <dbReference type="EMBL" id="KAK0666322.1"/>
    </source>
</evidence>
<dbReference type="PANTHER" id="PTHR21456:SF1">
    <property type="entry name" value="C2 NT-TYPE DOMAIN-CONTAINING PROTEIN"/>
    <property type="match status" value="1"/>
</dbReference>
<dbReference type="InterPro" id="IPR019448">
    <property type="entry name" value="NT-C2"/>
</dbReference>
<dbReference type="PROSITE" id="PS51840">
    <property type="entry name" value="C2_NT"/>
    <property type="match status" value="1"/>
</dbReference>
<feature type="compositionally biased region" description="Low complexity" evidence="1">
    <location>
        <begin position="483"/>
        <end position="495"/>
    </location>
</feature>